<dbReference type="GO" id="GO:0016740">
    <property type="term" value="F:transferase activity"/>
    <property type="evidence" value="ECO:0007669"/>
    <property type="project" value="UniProtKB-KW"/>
</dbReference>
<reference evidence="6 7" key="1">
    <citation type="submission" date="2019-02" db="EMBL/GenBank/DDBJ databases">
        <title>Draft genome sequences of novel Actinobacteria.</title>
        <authorList>
            <person name="Sahin N."/>
            <person name="Ay H."/>
            <person name="Saygin H."/>
        </authorList>
    </citation>
    <scope>NUCLEOTIDE SEQUENCE [LARGE SCALE GENOMIC DNA]</scope>
    <source>
        <strain evidence="6 7">8K307</strain>
    </source>
</reference>
<accession>A0A4R5A260</accession>
<dbReference type="SUPFAM" id="SSF50891">
    <property type="entry name" value="Cyclophilin-like"/>
    <property type="match status" value="1"/>
</dbReference>
<dbReference type="RefSeq" id="WP_132107425.1">
    <property type="nucleotide sequence ID" value="NZ_SMLB01000060.1"/>
</dbReference>
<sequence length="321" mass="32560">MTAGREPVLEVLEPGLLAIVQDLGRPGLGAMGVGRAGAADEGSFRLANRLVGNAELAAAIEFVLGGLAIRFRRTATVALTGAPADVRAGERAAAFNAPFSVRAGEVLRVARPARGLRGYLAVRGGLGVTPVLGSRSWDSLAGIGPPPLRAGDLLPLADDHDGEPFVDVAPVRAPLPPLSGAATLRVLPGPRADRFAASALDRLFVSAYEVTADSDRVGLRLAGPPLPAAPGVAAELPPEGMVTGALQVPPSGRPVLFLADHPVTGGYPVVGVVLTADLPLAAQLRPGDEVRFRPTAPAAGVGGGGPVAAASGARWRRPLRG</sequence>
<dbReference type="PANTHER" id="PTHR43309">
    <property type="entry name" value="5-OXOPROLINASE SUBUNIT C"/>
    <property type="match status" value="1"/>
</dbReference>
<keyword evidence="2" id="KW-0378">Hydrolase</keyword>
<dbReference type="AlphaFoldDB" id="A0A4R5A260"/>
<dbReference type="EMBL" id="SMLB01000060">
    <property type="protein sequence ID" value="TDD64886.1"/>
    <property type="molecule type" value="Genomic_DNA"/>
</dbReference>
<evidence type="ECO:0000256" key="1">
    <source>
        <dbReference type="ARBA" id="ARBA00022741"/>
    </source>
</evidence>
<evidence type="ECO:0000313" key="7">
    <source>
        <dbReference type="Proteomes" id="UP000295217"/>
    </source>
</evidence>
<keyword evidence="3" id="KW-0067">ATP-binding</keyword>
<feature type="region of interest" description="Disordered" evidence="4">
    <location>
        <begin position="296"/>
        <end position="321"/>
    </location>
</feature>
<evidence type="ECO:0000256" key="4">
    <source>
        <dbReference type="SAM" id="MobiDB-lite"/>
    </source>
</evidence>
<evidence type="ECO:0000256" key="3">
    <source>
        <dbReference type="ARBA" id="ARBA00022840"/>
    </source>
</evidence>
<dbReference type="Gene3D" id="2.40.100.10">
    <property type="entry name" value="Cyclophilin-like"/>
    <property type="match status" value="1"/>
</dbReference>
<dbReference type="NCBIfam" id="TIGR00724">
    <property type="entry name" value="urea_amlyse_rel"/>
    <property type="match status" value="1"/>
</dbReference>
<feature type="domain" description="Carboxyltransferase" evidence="5">
    <location>
        <begin position="30"/>
        <end position="315"/>
    </location>
</feature>
<dbReference type="GO" id="GO:0005524">
    <property type="term" value="F:ATP binding"/>
    <property type="evidence" value="ECO:0007669"/>
    <property type="project" value="UniProtKB-KW"/>
</dbReference>
<evidence type="ECO:0000259" key="5">
    <source>
        <dbReference type="SMART" id="SM00797"/>
    </source>
</evidence>
<dbReference type="InterPro" id="IPR052708">
    <property type="entry name" value="PxpC"/>
</dbReference>
<proteinExistence type="predicted"/>
<protein>
    <submittedName>
        <fullName evidence="6">Biotin-dependent carboxyltransferase</fullName>
    </submittedName>
</protein>
<gene>
    <name evidence="6" type="ORF">E1262_26850</name>
</gene>
<dbReference type="SMART" id="SM00797">
    <property type="entry name" value="AHS2"/>
    <property type="match status" value="1"/>
</dbReference>
<evidence type="ECO:0000313" key="6">
    <source>
        <dbReference type="EMBL" id="TDD64886.1"/>
    </source>
</evidence>
<dbReference type="Pfam" id="PF02626">
    <property type="entry name" value="CT_A_B"/>
    <property type="match status" value="1"/>
</dbReference>
<keyword evidence="7" id="KW-1185">Reference proteome</keyword>
<dbReference type="InterPro" id="IPR029000">
    <property type="entry name" value="Cyclophilin-like_dom_sf"/>
</dbReference>
<keyword evidence="6" id="KW-0808">Transferase</keyword>
<dbReference type="InterPro" id="IPR003778">
    <property type="entry name" value="CT_A_B"/>
</dbReference>
<dbReference type="PANTHER" id="PTHR43309:SF3">
    <property type="entry name" value="5-OXOPROLINASE SUBUNIT C"/>
    <property type="match status" value="1"/>
</dbReference>
<comment type="caution">
    <text evidence="6">The sequence shown here is derived from an EMBL/GenBank/DDBJ whole genome shotgun (WGS) entry which is preliminary data.</text>
</comment>
<organism evidence="6 7">
    <name type="scientific">Jiangella aurantiaca</name>
    <dbReference type="NCBI Taxonomy" id="2530373"/>
    <lineage>
        <taxon>Bacteria</taxon>
        <taxon>Bacillati</taxon>
        <taxon>Actinomycetota</taxon>
        <taxon>Actinomycetes</taxon>
        <taxon>Jiangellales</taxon>
        <taxon>Jiangellaceae</taxon>
        <taxon>Jiangella</taxon>
    </lineage>
</organism>
<dbReference type="GO" id="GO:0016787">
    <property type="term" value="F:hydrolase activity"/>
    <property type="evidence" value="ECO:0007669"/>
    <property type="project" value="UniProtKB-KW"/>
</dbReference>
<evidence type="ECO:0000256" key="2">
    <source>
        <dbReference type="ARBA" id="ARBA00022801"/>
    </source>
</evidence>
<name>A0A4R5A260_9ACTN</name>
<dbReference type="Proteomes" id="UP000295217">
    <property type="component" value="Unassembled WGS sequence"/>
</dbReference>
<keyword evidence="1" id="KW-0547">Nucleotide-binding</keyword>
<dbReference type="OrthoDB" id="9768696at2"/>